<dbReference type="RefSeq" id="WP_327160213.1">
    <property type="nucleotide sequence ID" value="NZ_CP108188.1"/>
</dbReference>
<dbReference type="Proteomes" id="UP001622594">
    <property type="component" value="Chromosome"/>
</dbReference>
<evidence type="ECO:0000313" key="2">
    <source>
        <dbReference type="Proteomes" id="UP001622594"/>
    </source>
</evidence>
<organism evidence="1 2">
    <name type="scientific">Streptomyces zaomyceticus</name>
    <dbReference type="NCBI Taxonomy" id="68286"/>
    <lineage>
        <taxon>Bacteria</taxon>
        <taxon>Bacillati</taxon>
        <taxon>Actinomycetota</taxon>
        <taxon>Actinomycetes</taxon>
        <taxon>Kitasatosporales</taxon>
        <taxon>Streptomycetaceae</taxon>
        <taxon>Streptomyces</taxon>
    </lineage>
</organism>
<name>A0ABZ1LIT8_9ACTN</name>
<gene>
    <name evidence="1" type="ORF">OG814_36390</name>
</gene>
<evidence type="ECO:0000313" key="1">
    <source>
        <dbReference type="EMBL" id="WTR74384.1"/>
    </source>
</evidence>
<dbReference type="EMBL" id="CP108188">
    <property type="protein sequence ID" value="WTR74384.1"/>
    <property type="molecule type" value="Genomic_DNA"/>
</dbReference>
<proteinExistence type="predicted"/>
<sequence length="134" mass="14418">MSTQYELRVVLPVPLSYVTWKSSDAAAARLIPPSVATIAVTAHRTNRTAARRALTAQYPYIIVPPWELKKIVFLGNGLGGWRTRQVYPARVDRVLGCFADGLAVGGSRSEGSSGFWAAAVTKTAGSIRTCPVDL</sequence>
<keyword evidence="2" id="KW-1185">Reference proteome</keyword>
<reference evidence="1 2" key="1">
    <citation type="submission" date="2022-10" db="EMBL/GenBank/DDBJ databases">
        <title>The complete genomes of actinobacterial strains from the NBC collection.</title>
        <authorList>
            <person name="Joergensen T.S."/>
            <person name="Alvarez Arevalo M."/>
            <person name="Sterndorff E.B."/>
            <person name="Faurdal D."/>
            <person name="Vuksanovic O."/>
            <person name="Mourched A.-S."/>
            <person name="Charusanti P."/>
            <person name="Shaw S."/>
            <person name="Blin K."/>
            <person name="Weber T."/>
        </authorList>
    </citation>
    <scope>NUCLEOTIDE SEQUENCE [LARGE SCALE GENOMIC DNA]</scope>
    <source>
        <strain evidence="1 2">NBC_00123</strain>
    </source>
</reference>
<accession>A0ABZ1LIT8</accession>
<protein>
    <submittedName>
        <fullName evidence="1">Uncharacterized protein</fullName>
    </submittedName>
</protein>